<evidence type="ECO:0000313" key="2">
    <source>
        <dbReference type="Proteomes" id="UP000034831"/>
    </source>
</evidence>
<feature type="non-terminal residue" evidence="1">
    <location>
        <position position="27"/>
    </location>
</feature>
<comment type="caution">
    <text evidence="1">The sequence shown here is derived from an EMBL/GenBank/DDBJ whole genome shotgun (WGS) entry which is preliminary data.</text>
</comment>
<dbReference type="SUPFAM" id="SSF52540">
    <property type="entry name" value="P-loop containing nucleoside triphosphate hydrolases"/>
    <property type="match status" value="1"/>
</dbReference>
<evidence type="ECO:0000313" key="1">
    <source>
        <dbReference type="EMBL" id="KKU46990.1"/>
    </source>
</evidence>
<evidence type="ECO:0008006" key="3">
    <source>
        <dbReference type="Google" id="ProtNLM"/>
    </source>
</evidence>
<dbReference type="Gene3D" id="3.40.50.300">
    <property type="entry name" value="P-loop containing nucleotide triphosphate hydrolases"/>
    <property type="match status" value="1"/>
</dbReference>
<reference evidence="1 2" key="1">
    <citation type="journal article" date="2015" name="Nature">
        <title>rRNA introns, odd ribosomes, and small enigmatic genomes across a large radiation of phyla.</title>
        <authorList>
            <person name="Brown C.T."/>
            <person name="Hug L.A."/>
            <person name="Thomas B.C."/>
            <person name="Sharon I."/>
            <person name="Castelle C.J."/>
            <person name="Singh A."/>
            <person name="Wilkins M.J."/>
            <person name="Williams K.H."/>
            <person name="Banfield J.F."/>
        </authorList>
    </citation>
    <scope>NUCLEOTIDE SEQUENCE [LARGE SCALE GENOMIC DNA]</scope>
</reference>
<dbReference type="InterPro" id="IPR027417">
    <property type="entry name" value="P-loop_NTPase"/>
</dbReference>
<sequence length="27" mass="2828">MNIIILGPQASGKGTQAKLLSEKLGLF</sequence>
<organism evidence="1 2">
    <name type="scientific">Candidatus Woesebacteria bacterium GW2011_GWF2_46_8</name>
    <dbReference type="NCBI Taxonomy" id="1618604"/>
    <lineage>
        <taxon>Bacteria</taxon>
        <taxon>Candidatus Woeseibacteriota</taxon>
    </lineage>
</organism>
<dbReference type="AlphaFoldDB" id="A0A0G1TNR3"/>
<dbReference type="Proteomes" id="UP000034831">
    <property type="component" value="Unassembled WGS sequence"/>
</dbReference>
<accession>A0A0G1TNR3</accession>
<dbReference type="EMBL" id="LCNC01000053">
    <property type="protein sequence ID" value="KKU46990.1"/>
    <property type="molecule type" value="Genomic_DNA"/>
</dbReference>
<gene>
    <name evidence="1" type="ORF">UX67_C0053G0011</name>
</gene>
<proteinExistence type="predicted"/>
<protein>
    <recommendedName>
        <fullName evidence="3">Adenylate kinase</fullName>
    </recommendedName>
</protein>
<name>A0A0G1TNR3_9BACT</name>